<dbReference type="InterPro" id="IPR027417">
    <property type="entry name" value="P-loop_NTPase"/>
</dbReference>
<name>A0A399ETB7_9DEIN</name>
<evidence type="ECO:0000256" key="7">
    <source>
        <dbReference type="ARBA" id="ARBA00023136"/>
    </source>
</evidence>
<dbReference type="InterPro" id="IPR013563">
    <property type="entry name" value="Oligopep_ABC_C"/>
</dbReference>
<dbReference type="OrthoDB" id="9802772at2"/>
<dbReference type="GO" id="GO:0005524">
    <property type="term" value="F:ATP binding"/>
    <property type="evidence" value="ECO:0007669"/>
    <property type="project" value="UniProtKB-KW"/>
</dbReference>
<evidence type="ECO:0000256" key="6">
    <source>
        <dbReference type="ARBA" id="ARBA00022840"/>
    </source>
</evidence>
<keyword evidence="5" id="KW-0547">Nucleotide-binding</keyword>
<comment type="subcellular location">
    <subcellularLocation>
        <location evidence="1">Cell membrane</location>
        <topology evidence="1">Peripheral membrane protein</topology>
    </subcellularLocation>
</comment>
<keyword evidence="6 9" id="KW-0067">ATP-binding</keyword>
<evidence type="ECO:0000259" key="8">
    <source>
        <dbReference type="PROSITE" id="PS50893"/>
    </source>
</evidence>
<dbReference type="Gene3D" id="3.40.50.300">
    <property type="entry name" value="P-loop containing nucleotide triphosphate hydrolases"/>
    <property type="match status" value="1"/>
</dbReference>
<comment type="similarity">
    <text evidence="2">Belongs to the ABC transporter superfamily.</text>
</comment>
<evidence type="ECO:0000313" key="10">
    <source>
        <dbReference type="Proteomes" id="UP000265800"/>
    </source>
</evidence>
<dbReference type="GO" id="GO:0016887">
    <property type="term" value="F:ATP hydrolysis activity"/>
    <property type="evidence" value="ECO:0007669"/>
    <property type="project" value="InterPro"/>
</dbReference>
<sequence length="342" mass="37464">MDENRLVEVKDLEVHFFTDDGVVKAVDGVSFHINKGETLAVVGESGSGKSVTSLAMMRLIPTPPGKIVGGQMLFRGKDGKLRDLAKEDEATMRRIRGNDIAMIFQEPMTSLNPVYTVGDQIAEAIVLHQGKSRKEALEQAAEMLDLVGIPEPRKRLANYPHQMSGGMRQRVMIAMALSCNPSLLIADEPTTALDVTIQAQILELMKKLQEEIGMSILFITHNLGVVAEMADRVVVMYAGRAVEEADVVPTFKKPLHPYTMGLLNSVPRLDLAAAHQQRLEAIPGNVPNPLDLPPGCAFHPRCKFYKPGLCDQEIPALQDAGGGHMVRCVRWAEIERGEAVEA</sequence>
<dbReference type="GO" id="GO:0015833">
    <property type="term" value="P:peptide transport"/>
    <property type="evidence" value="ECO:0007669"/>
    <property type="project" value="InterPro"/>
</dbReference>
<dbReference type="SUPFAM" id="SSF52540">
    <property type="entry name" value="P-loop containing nucleoside triphosphate hydrolases"/>
    <property type="match status" value="1"/>
</dbReference>
<dbReference type="EMBL" id="QWKZ01000017">
    <property type="protein sequence ID" value="RIH87907.1"/>
    <property type="molecule type" value="Genomic_DNA"/>
</dbReference>
<dbReference type="PROSITE" id="PS50893">
    <property type="entry name" value="ABC_TRANSPORTER_2"/>
    <property type="match status" value="1"/>
</dbReference>
<keyword evidence="4" id="KW-1003">Cell membrane</keyword>
<evidence type="ECO:0000256" key="5">
    <source>
        <dbReference type="ARBA" id="ARBA00022741"/>
    </source>
</evidence>
<dbReference type="Pfam" id="PF08352">
    <property type="entry name" value="oligo_HPY"/>
    <property type="match status" value="1"/>
</dbReference>
<evidence type="ECO:0000256" key="1">
    <source>
        <dbReference type="ARBA" id="ARBA00004202"/>
    </source>
</evidence>
<dbReference type="CDD" id="cd03257">
    <property type="entry name" value="ABC_NikE_OppD_transporters"/>
    <property type="match status" value="1"/>
</dbReference>
<dbReference type="InterPro" id="IPR050388">
    <property type="entry name" value="ABC_Ni/Peptide_Import"/>
</dbReference>
<dbReference type="RefSeq" id="WP_119359454.1">
    <property type="nucleotide sequence ID" value="NZ_QWKZ01000017.1"/>
</dbReference>
<gene>
    <name evidence="9" type="primary">oppD_2</name>
    <name evidence="9" type="ORF">Mlute_00780</name>
</gene>
<dbReference type="PROSITE" id="PS00211">
    <property type="entry name" value="ABC_TRANSPORTER_1"/>
    <property type="match status" value="1"/>
</dbReference>
<proteinExistence type="inferred from homology"/>
<keyword evidence="7" id="KW-0472">Membrane</keyword>
<dbReference type="Pfam" id="PF00005">
    <property type="entry name" value="ABC_tran"/>
    <property type="match status" value="1"/>
</dbReference>
<keyword evidence="3" id="KW-0813">Transport</keyword>
<dbReference type="NCBIfam" id="TIGR01727">
    <property type="entry name" value="oligo_HPY"/>
    <property type="match status" value="1"/>
</dbReference>
<evidence type="ECO:0000256" key="4">
    <source>
        <dbReference type="ARBA" id="ARBA00022475"/>
    </source>
</evidence>
<accession>A0A399ETB7</accession>
<reference evidence="9 10" key="1">
    <citation type="submission" date="2018-08" db="EMBL/GenBank/DDBJ databases">
        <title>Meiothermus luteus KCTC 52599 genome sequencing project.</title>
        <authorList>
            <person name="Da Costa M.S."/>
            <person name="Albuquerque L."/>
            <person name="Raposo P."/>
            <person name="Froufe H.J.C."/>
            <person name="Barroso C.S."/>
            <person name="Egas C."/>
        </authorList>
    </citation>
    <scope>NUCLEOTIDE SEQUENCE [LARGE SCALE GENOMIC DNA]</scope>
    <source>
        <strain evidence="9 10">KCTC 52599</strain>
    </source>
</reference>
<dbReference type="Proteomes" id="UP000265800">
    <property type="component" value="Unassembled WGS sequence"/>
</dbReference>
<dbReference type="GO" id="GO:0005886">
    <property type="term" value="C:plasma membrane"/>
    <property type="evidence" value="ECO:0007669"/>
    <property type="project" value="UniProtKB-SubCell"/>
</dbReference>
<dbReference type="PANTHER" id="PTHR43297:SF2">
    <property type="entry name" value="DIPEPTIDE TRANSPORT ATP-BINDING PROTEIN DPPD"/>
    <property type="match status" value="1"/>
</dbReference>
<protein>
    <submittedName>
        <fullName evidence="9">Oligopeptide transport ATP-binding protein OppD</fullName>
    </submittedName>
</protein>
<dbReference type="InterPro" id="IPR017871">
    <property type="entry name" value="ABC_transporter-like_CS"/>
</dbReference>
<feature type="domain" description="ABC transporter" evidence="8">
    <location>
        <begin position="9"/>
        <end position="263"/>
    </location>
</feature>
<evidence type="ECO:0000256" key="2">
    <source>
        <dbReference type="ARBA" id="ARBA00005417"/>
    </source>
</evidence>
<evidence type="ECO:0000256" key="3">
    <source>
        <dbReference type="ARBA" id="ARBA00022448"/>
    </source>
</evidence>
<evidence type="ECO:0000313" key="9">
    <source>
        <dbReference type="EMBL" id="RIH87907.1"/>
    </source>
</evidence>
<keyword evidence="10" id="KW-1185">Reference proteome</keyword>
<dbReference type="SMART" id="SM00382">
    <property type="entry name" value="AAA"/>
    <property type="match status" value="1"/>
</dbReference>
<dbReference type="FunFam" id="3.40.50.300:FF:000016">
    <property type="entry name" value="Oligopeptide ABC transporter ATP-binding component"/>
    <property type="match status" value="1"/>
</dbReference>
<organism evidence="9 10">
    <name type="scientific">Meiothermus luteus</name>
    <dbReference type="NCBI Taxonomy" id="2026184"/>
    <lineage>
        <taxon>Bacteria</taxon>
        <taxon>Thermotogati</taxon>
        <taxon>Deinococcota</taxon>
        <taxon>Deinococci</taxon>
        <taxon>Thermales</taxon>
        <taxon>Thermaceae</taxon>
        <taxon>Meiothermus</taxon>
    </lineage>
</organism>
<dbReference type="InterPro" id="IPR003593">
    <property type="entry name" value="AAA+_ATPase"/>
</dbReference>
<dbReference type="PANTHER" id="PTHR43297">
    <property type="entry name" value="OLIGOPEPTIDE TRANSPORT ATP-BINDING PROTEIN APPD"/>
    <property type="match status" value="1"/>
</dbReference>
<dbReference type="InterPro" id="IPR003439">
    <property type="entry name" value="ABC_transporter-like_ATP-bd"/>
</dbReference>
<dbReference type="AlphaFoldDB" id="A0A399ETB7"/>
<comment type="caution">
    <text evidence="9">The sequence shown here is derived from an EMBL/GenBank/DDBJ whole genome shotgun (WGS) entry which is preliminary data.</text>
</comment>